<reference evidence="5" key="2">
    <citation type="submission" date="2020-09" db="EMBL/GenBank/DDBJ databases">
        <authorList>
            <person name="Sun Q."/>
            <person name="Ohkuma M."/>
        </authorList>
    </citation>
    <scope>NUCLEOTIDE SEQUENCE</scope>
    <source>
        <strain evidence="5">JCM 3302</strain>
    </source>
</reference>
<name>A0A918ZZA6_9ACTN</name>
<dbReference type="Pfam" id="PF01183">
    <property type="entry name" value="Glyco_hydro_25"/>
    <property type="match status" value="1"/>
</dbReference>
<dbReference type="EMBL" id="BNBC01000017">
    <property type="protein sequence ID" value="GHE80095.1"/>
    <property type="molecule type" value="Genomic_DNA"/>
</dbReference>
<keyword evidence="6" id="KW-1185">Reference proteome</keyword>
<dbReference type="SMART" id="SM00641">
    <property type="entry name" value="Glyco_25"/>
    <property type="match status" value="1"/>
</dbReference>
<dbReference type="GO" id="GO:0016998">
    <property type="term" value="P:cell wall macromolecule catabolic process"/>
    <property type="evidence" value="ECO:0007669"/>
    <property type="project" value="InterPro"/>
</dbReference>
<protein>
    <recommendedName>
        <fullName evidence="7">Hydrolase</fullName>
    </recommendedName>
</protein>
<feature type="compositionally biased region" description="Pro residues" evidence="4">
    <location>
        <begin position="188"/>
        <end position="206"/>
    </location>
</feature>
<evidence type="ECO:0008006" key="7">
    <source>
        <dbReference type="Google" id="ProtNLM"/>
    </source>
</evidence>
<evidence type="ECO:0000313" key="5">
    <source>
        <dbReference type="EMBL" id="GHE80095.1"/>
    </source>
</evidence>
<dbReference type="InterPro" id="IPR017853">
    <property type="entry name" value="GH"/>
</dbReference>
<dbReference type="GO" id="GO:0016052">
    <property type="term" value="P:carbohydrate catabolic process"/>
    <property type="evidence" value="ECO:0007669"/>
    <property type="project" value="TreeGrafter"/>
</dbReference>
<evidence type="ECO:0000256" key="4">
    <source>
        <dbReference type="SAM" id="MobiDB-lite"/>
    </source>
</evidence>
<dbReference type="SUPFAM" id="SSF51445">
    <property type="entry name" value="(Trans)glycosidases"/>
    <property type="match status" value="1"/>
</dbReference>
<dbReference type="PROSITE" id="PS51904">
    <property type="entry name" value="GLYCOSYL_HYDROL_F25_2"/>
    <property type="match status" value="1"/>
</dbReference>
<comment type="caution">
    <text evidence="5">The sequence shown here is derived from an EMBL/GenBank/DDBJ whole genome shotgun (WGS) entry which is preliminary data.</text>
</comment>
<reference evidence="5" key="1">
    <citation type="journal article" date="2014" name="Int. J. Syst. Evol. Microbiol.">
        <title>Complete genome sequence of Corynebacterium casei LMG S-19264T (=DSM 44701T), isolated from a smear-ripened cheese.</title>
        <authorList>
            <consortium name="US DOE Joint Genome Institute (JGI-PGF)"/>
            <person name="Walter F."/>
            <person name="Albersmeier A."/>
            <person name="Kalinowski J."/>
            <person name="Ruckert C."/>
        </authorList>
    </citation>
    <scope>NUCLEOTIDE SEQUENCE</scope>
    <source>
        <strain evidence="5">JCM 3302</strain>
    </source>
</reference>
<evidence type="ECO:0000256" key="2">
    <source>
        <dbReference type="ARBA" id="ARBA00022801"/>
    </source>
</evidence>
<dbReference type="Gene3D" id="3.20.20.80">
    <property type="entry name" value="Glycosidases"/>
    <property type="match status" value="1"/>
</dbReference>
<dbReference type="PANTHER" id="PTHR34135:SF2">
    <property type="entry name" value="LYSOZYME"/>
    <property type="match status" value="1"/>
</dbReference>
<evidence type="ECO:0000313" key="6">
    <source>
        <dbReference type="Proteomes" id="UP000641386"/>
    </source>
</evidence>
<dbReference type="InterPro" id="IPR018077">
    <property type="entry name" value="Glyco_hydro_fam25_subgr"/>
</dbReference>
<feature type="region of interest" description="Disordered" evidence="4">
    <location>
        <begin position="183"/>
        <end position="219"/>
    </location>
</feature>
<dbReference type="GO" id="GO:0003796">
    <property type="term" value="F:lysozyme activity"/>
    <property type="evidence" value="ECO:0007669"/>
    <property type="project" value="InterPro"/>
</dbReference>
<dbReference type="InterPro" id="IPR002053">
    <property type="entry name" value="Glyco_hydro_25"/>
</dbReference>
<dbReference type="RefSeq" id="WP_189901992.1">
    <property type="nucleotide sequence ID" value="NZ_BNBC01000017.1"/>
</dbReference>
<dbReference type="GO" id="GO:0009253">
    <property type="term" value="P:peptidoglycan catabolic process"/>
    <property type="evidence" value="ECO:0007669"/>
    <property type="project" value="InterPro"/>
</dbReference>
<gene>
    <name evidence="5" type="ORF">GCM10014715_39320</name>
</gene>
<dbReference type="AlphaFoldDB" id="A0A918ZZA6"/>
<accession>A0A918ZZA6</accession>
<organism evidence="5 6">
    <name type="scientific">Streptomyces spiralis</name>
    <dbReference type="NCBI Taxonomy" id="66376"/>
    <lineage>
        <taxon>Bacteria</taxon>
        <taxon>Bacillati</taxon>
        <taxon>Actinomycetota</taxon>
        <taxon>Actinomycetes</taxon>
        <taxon>Kitasatosporales</taxon>
        <taxon>Streptomycetaceae</taxon>
        <taxon>Streptomyces</taxon>
    </lineage>
</organism>
<keyword evidence="3" id="KW-0326">Glycosidase</keyword>
<keyword evidence="2" id="KW-0378">Hydrolase</keyword>
<dbReference type="PANTHER" id="PTHR34135">
    <property type="entry name" value="LYSOZYME"/>
    <property type="match status" value="1"/>
</dbReference>
<comment type="similarity">
    <text evidence="1">Belongs to the glycosyl hydrolase 25 family.</text>
</comment>
<dbReference type="CDD" id="cd00599">
    <property type="entry name" value="GH25_muramidase"/>
    <property type="match status" value="1"/>
</dbReference>
<proteinExistence type="inferred from homology"/>
<dbReference type="Proteomes" id="UP000641386">
    <property type="component" value="Unassembled WGS sequence"/>
</dbReference>
<evidence type="ECO:0000256" key="3">
    <source>
        <dbReference type="ARBA" id="ARBA00023295"/>
    </source>
</evidence>
<evidence type="ECO:0000256" key="1">
    <source>
        <dbReference type="ARBA" id="ARBA00010646"/>
    </source>
</evidence>
<sequence length="288" mass="31643">MLKAIDISSLQAHPNMSGVDVVLIKASEGRTYANPLRDAQEKAARDGGKQVGWYHFLWPGNIQAQAEYFVRCADPKPGDVLACDWETTTSHTAATCAEKDQFLKAVKKLKPGLRVILYCNLDFWKRHDTTSECGDGLWIADPGVAAGKPRVQHKWVIHQYGIRGGQDVDVCNFASVQAWKDWAGAPKTPTPPKPKPPKPRYVPPAFPTGLAPGKSKPSARGLQKALRAAKFMTISDADLSDHYGPRTEAGVDRFFDKYPQFRSKGKPHDTAIGPKGWAFLCTLAYGGK</sequence>